<dbReference type="PANTHER" id="PTHR30111:SF1">
    <property type="entry name" value="33 KDA CHAPERONIN"/>
    <property type="match status" value="1"/>
</dbReference>
<dbReference type="Gene3D" id="3.55.30.10">
    <property type="entry name" value="Hsp33 domain"/>
    <property type="match status" value="1"/>
</dbReference>
<dbReference type="SUPFAM" id="SSF64397">
    <property type="entry name" value="Hsp33 domain"/>
    <property type="match status" value="1"/>
</dbReference>
<dbReference type="InterPro" id="IPR023212">
    <property type="entry name" value="Hsp33_helix_hairpin_bin_dom_sf"/>
</dbReference>
<dbReference type="AlphaFoldDB" id="A0A3N0V667"/>
<dbReference type="NCBIfam" id="NF001033">
    <property type="entry name" value="PRK00114.1"/>
    <property type="match status" value="1"/>
</dbReference>
<evidence type="ECO:0000256" key="4">
    <source>
        <dbReference type="ARBA" id="ARBA00023186"/>
    </source>
</evidence>
<evidence type="ECO:0000313" key="8">
    <source>
        <dbReference type="Proteomes" id="UP000275137"/>
    </source>
</evidence>
<comment type="function">
    <text evidence="6">Redox regulated molecular chaperone. Protects both thermally unfolding and oxidatively damaged proteins from irreversible aggregation. Plays an important role in the bacterial defense system toward oxidative stress.</text>
</comment>
<comment type="similarity">
    <text evidence="6">Belongs to the HSP33 family.</text>
</comment>
<dbReference type="GO" id="GO:0005737">
    <property type="term" value="C:cytoplasm"/>
    <property type="evidence" value="ECO:0007669"/>
    <property type="project" value="UniProtKB-SubCell"/>
</dbReference>
<evidence type="ECO:0000256" key="2">
    <source>
        <dbReference type="ARBA" id="ARBA00022833"/>
    </source>
</evidence>
<evidence type="ECO:0000256" key="5">
    <source>
        <dbReference type="ARBA" id="ARBA00023284"/>
    </source>
</evidence>
<keyword evidence="8" id="KW-1185">Reference proteome</keyword>
<dbReference type="InterPro" id="IPR000397">
    <property type="entry name" value="Heat_shock_Hsp33"/>
</dbReference>
<dbReference type="GO" id="GO:0042026">
    <property type="term" value="P:protein refolding"/>
    <property type="evidence" value="ECO:0007669"/>
    <property type="project" value="TreeGrafter"/>
</dbReference>
<feature type="disulfide bond" description="Redox-active" evidence="6">
    <location>
        <begin position="228"/>
        <end position="230"/>
    </location>
</feature>
<keyword evidence="5 6" id="KW-0676">Redox-active center</keyword>
<dbReference type="CDD" id="cd00498">
    <property type="entry name" value="Hsp33"/>
    <property type="match status" value="1"/>
</dbReference>
<organism evidence="7 8">
    <name type="scientific">Pseudomethylobacillus aquaticus</name>
    <dbReference type="NCBI Taxonomy" id="2676064"/>
    <lineage>
        <taxon>Bacteria</taxon>
        <taxon>Pseudomonadati</taxon>
        <taxon>Pseudomonadota</taxon>
        <taxon>Betaproteobacteria</taxon>
        <taxon>Nitrosomonadales</taxon>
        <taxon>Methylophilaceae</taxon>
        <taxon>Pseudomethylobacillus</taxon>
    </lineage>
</organism>
<accession>A0A3N0V667</accession>
<evidence type="ECO:0000256" key="3">
    <source>
        <dbReference type="ARBA" id="ARBA00023157"/>
    </source>
</evidence>
<keyword evidence="4 6" id="KW-0143">Chaperone</keyword>
<dbReference type="Gene3D" id="1.10.287.480">
    <property type="entry name" value="helix hairpin bin"/>
    <property type="match status" value="1"/>
</dbReference>
<comment type="subcellular location">
    <subcellularLocation>
        <location evidence="6">Cytoplasm</location>
    </subcellularLocation>
</comment>
<evidence type="ECO:0000313" key="7">
    <source>
        <dbReference type="EMBL" id="ROH88165.1"/>
    </source>
</evidence>
<dbReference type="Pfam" id="PF01430">
    <property type="entry name" value="HSP33"/>
    <property type="match status" value="1"/>
</dbReference>
<dbReference type="EMBL" id="RJVP01000001">
    <property type="protein sequence ID" value="ROH88165.1"/>
    <property type="molecule type" value="Genomic_DNA"/>
</dbReference>
<comment type="PTM">
    <text evidence="6">Under oxidizing conditions two disulfide bonds are formed involving the reactive cysteines. Under reducing conditions zinc is bound to the reactive cysteines and the protein is inactive.</text>
</comment>
<gene>
    <name evidence="6 7" type="primary">hslO</name>
    <name evidence="7" type="ORF">ED236_01435</name>
</gene>
<dbReference type="GO" id="GO:0051082">
    <property type="term" value="F:unfolded protein binding"/>
    <property type="evidence" value="ECO:0007669"/>
    <property type="project" value="UniProtKB-UniRule"/>
</dbReference>
<proteinExistence type="inferred from homology"/>
<dbReference type="PANTHER" id="PTHR30111">
    <property type="entry name" value="33 KDA CHAPERONIN"/>
    <property type="match status" value="1"/>
</dbReference>
<dbReference type="SUPFAM" id="SSF118352">
    <property type="entry name" value="HSP33 redox switch-like"/>
    <property type="match status" value="1"/>
</dbReference>
<keyword evidence="1 6" id="KW-0963">Cytoplasm</keyword>
<reference evidence="7 8" key="1">
    <citation type="submission" date="2018-10" db="EMBL/GenBank/DDBJ databases">
        <authorList>
            <person name="Chen W.-M."/>
        </authorList>
    </citation>
    <scope>NUCLEOTIDE SEQUENCE [LARGE SCALE GENOMIC DNA]</scope>
    <source>
        <strain evidence="7 8">H-5</strain>
    </source>
</reference>
<name>A0A3N0V667_9PROT</name>
<evidence type="ECO:0000256" key="6">
    <source>
        <dbReference type="HAMAP-Rule" id="MF_00117"/>
    </source>
</evidence>
<evidence type="ECO:0000256" key="1">
    <source>
        <dbReference type="ARBA" id="ARBA00022490"/>
    </source>
</evidence>
<dbReference type="HAMAP" id="MF_00117">
    <property type="entry name" value="HslO"/>
    <property type="match status" value="1"/>
</dbReference>
<dbReference type="PIRSF" id="PIRSF005261">
    <property type="entry name" value="Heat_shock_Hsp33"/>
    <property type="match status" value="1"/>
</dbReference>
<feature type="disulfide bond" description="Redox-active" evidence="6">
    <location>
        <begin position="261"/>
        <end position="264"/>
    </location>
</feature>
<keyword evidence="3 6" id="KW-1015">Disulfide bond</keyword>
<dbReference type="GO" id="GO:0044183">
    <property type="term" value="F:protein folding chaperone"/>
    <property type="evidence" value="ECO:0007669"/>
    <property type="project" value="TreeGrafter"/>
</dbReference>
<dbReference type="Gene3D" id="3.90.1280.10">
    <property type="entry name" value="HSP33 redox switch-like"/>
    <property type="match status" value="1"/>
</dbReference>
<sequence length="292" mass="32447">MNRIDQLQRFVFEHTPIRGNLVHLDQTIQHALQHHEYPAVLRRTISELMAAGALLAATLKMQGALVLQIQGSGPLKLLVVECNADLSMRATAKWTEALPDDADFRSLIGNGHFVITLDPKDGSQSYQGIVPLEGDSVSTMLEHYMQRSEQIDTRIWLTADSHSAAGMLLQKLPDQPEQDLDAWQRITVLADSATATELLTLPATTLLHRLFHQETVRLFDAQAVSFQCSCSRDSVGDMLRMLGQDEIASILSEQERIEIHCDFCNARYEFDAVDAGQLFVPKSVIASSSGLH</sequence>
<comment type="caution">
    <text evidence="7">The sequence shown here is derived from an EMBL/GenBank/DDBJ whole genome shotgun (WGS) entry which is preliminary data.</text>
</comment>
<dbReference type="InterPro" id="IPR016153">
    <property type="entry name" value="Heat_shock_Hsp33_N"/>
</dbReference>
<protein>
    <recommendedName>
        <fullName evidence="6">33 kDa chaperonin</fullName>
    </recommendedName>
    <alternativeName>
        <fullName evidence="6">Heat shock protein 33 homolog</fullName>
        <shortName evidence="6">HSP33</shortName>
    </alternativeName>
</protein>
<dbReference type="InterPro" id="IPR016154">
    <property type="entry name" value="Heat_shock_Hsp33_C"/>
</dbReference>
<keyword evidence="2 6" id="KW-0862">Zinc</keyword>
<dbReference type="Proteomes" id="UP000275137">
    <property type="component" value="Unassembled WGS sequence"/>
</dbReference>
<dbReference type="RefSeq" id="WP_123236159.1">
    <property type="nucleotide sequence ID" value="NZ_RJVP01000001.1"/>
</dbReference>